<dbReference type="InterPro" id="IPR005123">
    <property type="entry name" value="Oxoglu/Fe-dep_dioxygenase_dom"/>
</dbReference>
<dbReference type="EMBL" id="BDSP01000204">
    <property type="protein sequence ID" value="GAX23941.1"/>
    <property type="molecule type" value="Genomic_DNA"/>
</dbReference>
<sequence>MRSILSSLVRISLLWWVFGDTLEKESIICDVDGDCSSSTEHSPSLSFNLDRFGDLVSTNHPHCVDTNERDCPMKALLNACVKTPEVMLEECPFSCGLCNNYDAETSQVKTCYGDLQNVNNNPGVLQVIRQTQHYMMHQVFVNETYAKIRSSCKNRHVNCSQWAWEGECEKNPQYMKKECAPACQTCHWLDIRIRCPFDESLAKESTTWSEPGDLDRFFWSVVRNDTVGKLYGLKVLSGPAEAIEPDGRPGSWVLQLDHFLSAMECERLIDLGHELGFQRSKDIGRIKYDGSTESYESKSRTSSTAWCTESSVCGKDVIQQKVIQRIEQLIQIPINNSEALQLLRYEENQYYKVHHDYTPLHAGSMAGVRILTVFLYLNDDHLEGGGTNFPAIHNLTVVPKQGRAILWPSVLNDEPGQIDVRTEHQALPVERGVKYAANAWIHERDFRTPLHMGCGV</sequence>
<dbReference type="InterPro" id="IPR045054">
    <property type="entry name" value="P4HA-like"/>
</dbReference>
<dbReference type="InterPro" id="IPR003582">
    <property type="entry name" value="ShKT_dom"/>
</dbReference>
<comment type="caution">
    <text evidence="14">The sequence shown here is derived from an EMBL/GenBank/DDBJ whole genome shotgun (WGS) entry which is preliminary data.</text>
</comment>
<evidence type="ECO:0000256" key="9">
    <source>
        <dbReference type="ARBA" id="ARBA00023004"/>
    </source>
</evidence>
<dbReference type="SMART" id="SM00702">
    <property type="entry name" value="P4Hc"/>
    <property type="match status" value="1"/>
</dbReference>
<keyword evidence="5" id="KW-0479">Metal-binding</keyword>
<feature type="domain" description="Fe2OG dioxygenase" evidence="12">
    <location>
        <begin position="336"/>
        <end position="443"/>
    </location>
</feature>
<feature type="signal peptide" evidence="11">
    <location>
        <begin position="1"/>
        <end position="19"/>
    </location>
</feature>
<keyword evidence="6" id="KW-0223">Dioxygenase</keyword>
<comment type="cofactor">
    <cofactor evidence="1">
        <name>L-ascorbate</name>
        <dbReference type="ChEBI" id="CHEBI:38290"/>
    </cofactor>
</comment>
<evidence type="ECO:0000256" key="4">
    <source>
        <dbReference type="ARBA" id="ARBA00022692"/>
    </source>
</evidence>
<dbReference type="GO" id="GO:0005783">
    <property type="term" value="C:endoplasmic reticulum"/>
    <property type="evidence" value="ECO:0007669"/>
    <property type="project" value="TreeGrafter"/>
</dbReference>
<evidence type="ECO:0000256" key="1">
    <source>
        <dbReference type="ARBA" id="ARBA00001961"/>
    </source>
</evidence>
<evidence type="ECO:0000313" key="15">
    <source>
        <dbReference type="Proteomes" id="UP000198406"/>
    </source>
</evidence>
<evidence type="ECO:0000256" key="3">
    <source>
        <dbReference type="ARBA" id="ARBA00004308"/>
    </source>
</evidence>
<evidence type="ECO:0000256" key="2">
    <source>
        <dbReference type="ARBA" id="ARBA00004167"/>
    </source>
</evidence>
<keyword evidence="4" id="KW-0812">Transmembrane</keyword>
<keyword evidence="7" id="KW-1133">Transmembrane helix</keyword>
<evidence type="ECO:0000256" key="7">
    <source>
        <dbReference type="ARBA" id="ARBA00022989"/>
    </source>
</evidence>
<gene>
    <name evidence="14" type="ORF">FisN_20Hh149</name>
</gene>
<evidence type="ECO:0000259" key="13">
    <source>
        <dbReference type="PROSITE" id="PS51670"/>
    </source>
</evidence>
<dbReference type="AlphaFoldDB" id="A0A1Z5KCX4"/>
<keyword evidence="10" id="KW-0472">Membrane</keyword>
<dbReference type="PANTHER" id="PTHR10869">
    <property type="entry name" value="PROLYL 4-HYDROXYLASE ALPHA SUBUNIT"/>
    <property type="match status" value="1"/>
</dbReference>
<dbReference type="PROSITE" id="PS51670">
    <property type="entry name" value="SHKT"/>
    <property type="match status" value="2"/>
</dbReference>
<dbReference type="Pfam" id="PF13640">
    <property type="entry name" value="2OG-FeII_Oxy_3"/>
    <property type="match status" value="1"/>
</dbReference>
<dbReference type="InterPro" id="IPR006620">
    <property type="entry name" value="Pro_4_hyd_alph"/>
</dbReference>
<evidence type="ECO:0000256" key="6">
    <source>
        <dbReference type="ARBA" id="ARBA00022964"/>
    </source>
</evidence>
<feature type="domain" description="ShKT" evidence="13">
    <location>
        <begin position="63"/>
        <end position="98"/>
    </location>
</feature>
<dbReference type="GO" id="GO:0031418">
    <property type="term" value="F:L-ascorbic acid binding"/>
    <property type="evidence" value="ECO:0007669"/>
    <property type="project" value="InterPro"/>
</dbReference>
<keyword evidence="9" id="KW-0408">Iron</keyword>
<reference evidence="14 15" key="1">
    <citation type="journal article" date="2015" name="Plant Cell">
        <title>Oil accumulation by the oleaginous diatom Fistulifera solaris as revealed by the genome and transcriptome.</title>
        <authorList>
            <person name="Tanaka T."/>
            <person name="Maeda Y."/>
            <person name="Veluchamy A."/>
            <person name="Tanaka M."/>
            <person name="Abida H."/>
            <person name="Marechal E."/>
            <person name="Bowler C."/>
            <person name="Muto M."/>
            <person name="Sunaga Y."/>
            <person name="Tanaka M."/>
            <person name="Yoshino T."/>
            <person name="Taniguchi T."/>
            <person name="Fukuda Y."/>
            <person name="Nemoto M."/>
            <person name="Matsumoto M."/>
            <person name="Wong P.S."/>
            <person name="Aburatani S."/>
            <person name="Fujibuchi W."/>
        </authorList>
    </citation>
    <scope>NUCLEOTIDE SEQUENCE [LARGE SCALE GENOMIC DNA]</scope>
    <source>
        <strain evidence="14 15">JPCC DA0580</strain>
    </source>
</reference>
<accession>A0A1Z5KCX4</accession>
<evidence type="ECO:0000256" key="5">
    <source>
        <dbReference type="ARBA" id="ARBA00022723"/>
    </source>
</evidence>
<protein>
    <recommendedName>
        <fullName evidence="16">Procollagen-proline 4-dioxygenase</fullName>
    </recommendedName>
</protein>
<dbReference type="OrthoDB" id="10259408at2759"/>
<dbReference type="GO" id="GO:0016020">
    <property type="term" value="C:membrane"/>
    <property type="evidence" value="ECO:0007669"/>
    <property type="project" value="UniProtKB-SubCell"/>
</dbReference>
<proteinExistence type="predicted"/>
<dbReference type="SMART" id="SM00254">
    <property type="entry name" value="ShKT"/>
    <property type="match status" value="2"/>
</dbReference>
<keyword evidence="11" id="KW-0732">Signal</keyword>
<organism evidence="14 15">
    <name type="scientific">Fistulifera solaris</name>
    <name type="common">Oleaginous diatom</name>
    <dbReference type="NCBI Taxonomy" id="1519565"/>
    <lineage>
        <taxon>Eukaryota</taxon>
        <taxon>Sar</taxon>
        <taxon>Stramenopiles</taxon>
        <taxon>Ochrophyta</taxon>
        <taxon>Bacillariophyta</taxon>
        <taxon>Bacillariophyceae</taxon>
        <taxon>Bacillariophycidae</taxon>
        <taxon>Naviculales</taxon>
        <taxon>Naviculaceae</taxon>
        <taxon>Fistulifera</taxon>
    </lineage>
</organism>
<name>A0A1Z5KCX4_FISSO</name>
<dbReference type="Gene3D" id="2.60.120.620">
    <property type="entry name" value="q2cbj1_9rhob like domain"/>
    <property type="match status" value="1"/>
</dbReference>
<dbReference type="GO" id="GO:0004656">
    <property type="term" value="F:procollagen-proline 4-dioxygenase activity"/>
    <property type="evidence" value="ECO:0007669"/>
    <property type="project" value="TreeGrafter"/>
</dbReference>
<dbReference type="Proteomes" id="UP000198406">
    <property type="component" value="Unassembled WGS sequence"/>
</dbReference>
<dbReference type="InParanoid" id="A0A1Z5KCX4"/>
<dbReference type="GO" id="GO:0005506">
    <property type="term" value="F:iron ion binding"/>
    <property type="evidence" value="ECO:0007669"/>
    <property type="project" value="InterPro"/>
</dbReference>
<dbReference type="InterPro" id="IPR044862">
    <property type="entry name" value="Pro_4_hyd_alph_FE2OG_OXY"/>
</dbReference>
<dbReference type="PANTHER" id="PTHR10869:SF235">
    <property type="entry name" value="PROCOLLAGEN-PROLINE 4-DIOXYGENASE"/>
    <property type="match status" value="1"/>
</dbReference>
<evidence type="ECO:0000256" key="8">
    <source>
        <dbReference type="ARBA" id="ARBA00023002"/>
    </source>
</evidence>
<evidence type="ECO:0000256" key="11">
    <source>
        <dbReference type="SAM" id="SignalP"/>
    </source>
</evidence>
<feature type="chain" id="PRO_5012238766" description="Procollagen-proline 4-dioxygenase" evidence="11">
    <location>
        <begin position="20"/>
        <end position="456"/>
    </location>
</feature>
<evidence type="ECO:0000256" key="10">
    <source>
        <dbReference type="ARBA" id="ARBA00023136"/>
    </source>
</evidence>
<evidence type="ECO:0000313" key="14">
    <source>
        <dbReference type="EMBL" id="GAX23941.1"/>
    </source>
</evidence>
<feature type="domain" description="ShKT" evidence="13">
    <location>
        <begin position="152"/>
        <end position="186"/>
    </location>
</feature>
<keyword evidence="8" id="KW-0560">Oxidoreductase</keyword>
<evidence type="ECO:0008006" key="16">
    <source>
        <dbReference type="Google" id="ProtNLM"/>
    </source>
</evidence>
<comment type="subcellular location">
    <subcellularLocation>
        <location evidence="3">Endomembrane system</location>
    </subcellularLocation>
    <subcellularLocation>
        <location evidence="2">Membrane</location>
        <topology evidence="2">Single-pass membrane protein</topology>
    </subcellularLocation>
</comment>
<dbReference type="PROSITE" id="PS51471">
    <property type="entry name" value="FE2OG_OXY"/>
    <property type="match status" value="1"/>
</dbReference>
<dbReference type="Pfam" id="PF01549">
    <property type="entry name" value="ShK"/>
    <property type="match status" value="2"/>
</dbReference>
<keyword evidence="15" id="KW-1185">Reference proteome</keyword>
<evidence type="ECO:0000259" key="12">
    <source>
        <dbReference type="PROSITE" id="PS51471"/>
    </source>
</evidence>